<reference evidence="1 2" key="1">
    <citation type="submission" date="2024-09" db="EMBL/GenBank/DDBJ databases">
        <authorList>
            <person name="Sun Q."/>
            <person name="Mori K."/>
        </authorList>
    </citation>
    <scope>NUCLEOTIDE SEQUENCE [LARGE SCALE GENOMIC DNA]</scope>
    <source>
        <strain evidence="1 2">CCM 7759</strain>
    </source>
</reference>
<protein>
    <recommendedName>
        <fullName evidence="3">Beta-lactamase-related domain-containing protein</fullName>
    </recommendedName>
</protein>
<proteinExistence type="predicted"/>
<dbReference type="EMBL" id="JBHLWN010000109">
    <property type="protein sequence ID" value="MFC0216082.1"/>
    <property type="molecule type" value="Genomic_DNA"/>
</dbReference>
<accession>A0ABV6DTV2</accession>
<evidence type="ECO:0000313" key="1">
    <source>
        <dbReference type="EMBL" id="MFC0216082.1"/>
    </source>
</evidence>
<name>A0ABV6DTV2_9BACL</name>
<gene>
    <name evidence="1" type="ORF">ACFFK0_27175</name>
</gene>
<evidence type="ECO:0000313" key="2">
    <source>
        <dbReference type="Proteomes" id="UP001589776"/>
    </source>
</evidence>
<dbReference type="Proteomes" id="UP001589776">
    <property type="component" value="Unassembled WGS sequence"/>
</dbReference>
<organism evidence="1 2">
    <name type="scientific">Paenibacillus chartarius</name>
    <dbReference type="NCBI Taxonomy" id="747481"/>
    <lineage>
        <taxon>Bacteria</taxon>
        <taxon>Bacillati</taxon>
        <taxon>Bacillota</taxon>
        <taxon>Bacilli</taxon>
        <taxon>Bacillales</taxon>
        <taxon>Paenibacillaceae</taxon>
        <taxon>Paenibacillus</taxon>
    </lineage>
</organism>
<sequence>MAACNAWTYRNVTPGVFQSLQALGRRQGFSIPGTPSGSFNIKVAGMQVGFQYGWDSRSGTLLLTCVSKPMLVGCGTIKGFADKIFTEAGAAVG</sequence>
<comment type="caution">
    <text evidence="1">The sequence shown here is derived from an EMBL/GenBank/DDBJ whole genome shotgun (WGS) entry which is preliminary data.</text>
</comment>
<keyword evidence="2" id="KW-1185">Reference proteome</keyword>
<dbReference type="RefSeq" id="WP_377473898.1">
    <property type="nucleotide sequence ID" value="NZ_JBHLWN010000109.1"/>
</dbReference>
<evidence type="ECO:0008006" key="3">
    <source>
        <dbReference type="Google" id="ProtNLM"/>
    </source>
</evidence>